<sequence>MGNEADAYPAHSLLGSLQRGSGASSRDLANPDDAMQRTLPSPVNLDEQEGGGASTPQDSLQPELHVSSYGTPRANQIPSPLSSPLFNKTRSRPVPLLSHSPGHFKDTSTTNAQFADAIESRNESSEGGERLCEEPQAIPDGIPAISDHQVDSRESARQERDTVGASPAPIIFGAVAALYDSTSTLELAAPSLPTPTSLSRPEEPQVSLSFPSRHSSISPTSIQLPEPKTDEKVGAAQAVDSPGPVEPDSTDTLPRPTTSTSSAALLEAVIPMSQSVLKKDDADGRTWDSEPLSAEEVSVESGTSSPEAATPMPSMPLPSFPNPQQPRTVFSSRPPGHDI</sequence>
<accession>M5G998</accession>
<proteinExistence type="predicted"/>
<evidence type="ECO:0000313" key="2">
    <source>
        <dbReference type="EMBL" id="EJU00363.1"/>
    </source>
</evidence>
<dbReference type="GeneID" id="63682563"/>
<evidence type="ECO:0000313" key="3">
    <source>
        <dbReference type="Proteomes" id="UP000030653"/>
    </source>
</evidence>
<keyword evidence="3" id="KW-1185">Reference proteome</keyword>
<dbReference type="AlphaFoldDB" id="M5G998"/>
<feature type="compositionally biased region" description="Pro residues" evidence="1">
    <location>
        <begin position="313"/>
        <end position="324"/>
    </location>
</feature>
<dbReference type="HOGENOM" id="CLU_820275_0_0_1"/>
<feature type="compositionally biased region" description="Polar residues" evidence="1">
    <location>
        <begin position="68"/>
        <end position="88"/>
    </location>
</feature>
<feature type="region of interest" description="Disordered" evidence="1">
    <location>
        <begin position="1"/>
        <end position="167"/>
    </location>
</feature>
<feature type="non-terminal residue" evidence="2">
    <location>
        <position position="339"/>
    </location>
</feature>
<feature type="compositionally biased region" description="Basic and acidic residues" evidence="1">
    <location>
        <begin position="148"/>
        <end position="162"/>
    </location>
</feature>
<dbReference type="EMBL" id="JH795867">
    <property type="protein sequence ID" value="EJU00363.1"/>
    <property type="molecule type" value="Genomic_DNA"/>
</dbReference>
<evidence type="ECO:0000256" key="1">
    <source>
        <dbReference type="SAM" id="MobiDB-lite"/>
    </source>
</evidence>
<feature type="region of interest" description="Disordered" evidence="1">
    <location>
        <begin position="275"/>
        <end position="339"/>
    </location>
</feature>
<gene>
    <name evidence="2" type="ORF">DACRYDRAFT_100922</name>
</gene>
<reference evidence="2 3" key="1">
    <citation type="journal article" date="2012" name="Science">
        <title>The Paleozoic origin of enzymatic lignin decomposition reconstructed from 31 fungal genomes.</title>
        <authorList>
            <person name="Floudas D."/>
            <person name="Binder M."/>
            <person name="Riley R."/>
            <person name="Barry K."/>
            <person name="Blanchette R.A."/>
            <person name="Henrissat B."/>
            <person name="Martinez A.T."/>
            <person name="Otillar R."/>
            <person name="Spatafora J.W."/>
            <person name="Yadav J.S."/>
            <person name="Aerts A."/>
            <person name="Benoit I."/>
            <person name="Boyd A."/>
            <person name="Carlson A."/>
            <person name="Copeland A."/>
            <person name="Coutinho P.M."/>
            <person name="de Vries R.P."/>
            <person name="Ferreira P."/>
            <person name="Findley K."/>
            <person name="Foster B."/>
            <person name="Gaskell J."/>
            <person name="Glotzer D."/>
            <person name="Gorecki P."/>
            <person name="Heitman J."/>
            <person name="Hesse C."/>
            <person name="Hori C."/>
            <person name="Igarashi K."/>
            <person name="Jurgens J.A."/>
            <person name="Kallen N."/>
            <person name="Kersten P."/>
            <person name="Kohler A."/>
            <person name="Kuees U."/>
            <person name="Kumar T.K.A."/>
            <person name="Kuo A."/>
            <person name="LaButti K."/>
            <person name="Larrondo L.F."/>
            <person name="Lindquist E."/>
            <person name="Ling A."/>
            <person name="Lombard V."/>
            <person name="Lucas S."/>
            <person name="Lundell T."/>
            <person name="Martin R."/>
            <person name="McLaughlin D.J."/>
            <person name="Morgenstern I."/>
            <person name="Morin E."/>
            <person name="Murat C."/>
            <person name="Nagy L.G."/>
            <person name="Nolan M."/>
            <person name="Ohm R.A."/>
            <person name="Patyshakuliyeva A."/>
            <person name="Rokas A."/>
            <person name="Ruiz-Duenas F.J."/>
            <person name="Sabat G."/>
            <person name="Salamov A."/>
            <person name="Samejima M."/>
            <person name="Schmutz J."/>
            <person name="Slot J.C."/>
            <person name="St John F."/>
            <person name="Stenlid J."/>
            <person name="Sun H."/>
            <person name="Sun S."/>
            <person name="Syed K."/>
            <person name="Tsang A."/>
            <person name="Wiebenga A."/>
            <person name="Young D."/>
            <person name="Pisabarro A."/>
            <person name="Eastwood D.C."/>
            <person name="Martin F."/>
            <person name="Cullen D."/>
            <person name="Grigoriev I.V."/>
            <person name="Hibbett D.S."/>
        </authorList>
    </citation>
    <scope>NUCLEOTIDE SEQUENCE [LARGE SCALE GENOMIC DNA]</scope>
    <source>
        <strain evidence="2 3">DJM-731 SS1</strain>
    </source>
</reference>
<name>M5G998_DACPD</name>
<feature type="compositionally biased region" description="Basic and acidic residues" evidence="1">
    <location>
        <begin position="277"/>
        <end position="288"/>
    </location>
</feature>
<dbReference type="RefSeq" id="XP_040627260.1">
    <property type="nucleotide sequence ID" value="XM_040767501.1"/>
</dbReference>
<feature type="region of interest" description="Disordered" evidence="1">
    <location>
        <begin position="188"/>
        <end position="263"/>
    </location>
</feature>
<organism evidence="2 3">
    <name type="scientific">Dacryopinax primogenitus (strain DJM 731)</name>
    <name type="common">Brown rot fungus</name>
    <dbReference type="NCBI Taxonomy" id="1858805"/>
    <lineage>
        <taxon>Eukaryota</taxon>
        <taxon>Fungi</taxon>
        <taxon>Dikarya</taxon>
        <taxon>Basidiomycota</taxon>
        <taxon>Agaricomycotina</taxon>
        <taxon>Dacrymycetes</taxon>
        <taxon>Dacrymycetales</taxon>
        <taxon>Dacrymycetaceae</taxon>
        <taxon>Dacryopinax</taxon>
    </lineage>
</organism>
<feature type="compositionally biased region" description="Low complexity" evidence="1">
    <location>
        <begin position="188"/>
        <end position="199"/>
    </location>
</feature>
<feature type="compositionally biased region" description="Polar residues" evidence="1">
    <location>
        <begin position="250"/>
        <end position="263"/>
    </location>
</feature>
<protein>
    <submittedName>
        <fullName evidence="2">Uncharacterized protein</fullName>
    </submittedName>
</protein>
<feature type="compositionally biased region" description="Polar residues" evidence="1">
    <location>
        <begin position="206"/>
        <end position="223"/>
    </location>
</feature>
<feature type="compositionally biased region" description="Basic and acidic residues" evidence="1">
    <location>
        <begin position="118"/>
        <end position="133"/>
    </location>
</feature>
<dbReference type="Proteomes" id="UP000030653">
    <property type="component" value="Unassembled WGS sequence"/>
</dbReference>